<reference evidence="1" key="1">
    <citation type="submission" date="2015-07" db="EMBL/GenBank/DDBJ databases">
        <title>MeaNS - Measles Nucleotide Surveillance Program.</title>
        <authorList>
            <person name="Tran T."/>
            <person name="Druce J."/>
        </authorList>
    </citation>
    <scope>NUCLEOTIDE SEQUENCE</scope>
    <source>
        <strain evidence="1">UCB-OBI-ISO-001</strain>
        <tissue evidence="1">Gonad</tissue>
    </source>
</reference>
<dbReference type="EMBL" id="KQ420421">
    <property type="protein sequence ID" value="KOF80342.1"/>
    <property type="molecule type" value="Genomic_DNA"/>
</dbReference>
<evidence type="ECO:0000313" key="1">
    <source>
        <dbReference type="EMBL" id="KOF80342.1"/>
    </source>
</evidence>
<sequence length="57" mass="6710">AEEQAGFRENKSAIEQTFNLRFHVENHFEHPRELYHVYIDLKKNPSTGFGTKCYGPQ</sequence>
<organism evidence="1">
    <name type="scientific">Octopus bimaculoides</name>
    <name type="common">California two-spotted octopus</name>
    <dbReference type="NCBI Taxonomy" id="37653"/>
    <lineage>
        <taxon>Eukaryota</taxon>
        <taxon>Metazoa</taxon>
        <taxon>Spiralia</taxon>
        <taxon>Lophotrochozoa</taxon>
        <taxon>Mollusca</taxon>
        <taxon>Cephalopoda</taxon>
        <taxon>Coleoidea</taxon>
        <taxon>Octopodiformes</taxon>
        <taxon>Octopoda</taxon>
        <taxon>Incirrata</taxon>
        <taxon>Octopodidae</taxon>
        <taxon>Octopus</taxon>
    </lineage>
</organism>
<dbReference type="AlphaFoldDB" id="A0A0L8GTX2"/>
<gene>
    <name evidence="1" type="ORF">OCBIM_22028017mg</name>
</gene>
<proteinExistence type="predicted"/>
<protein>
    <submittedName>
        <fullName evidence="1">Uncharacterized protein</fullName>
    </submittedName>
</protein>
<accession>A0A0L8GTX2</accession>
<name>A0A0L8GTX2_OCTBM</name>
<feature type="non-terminal residue" evidence="1">
    <location>
        <position position="1"/>
    </location>
</feature>